<gene>
    <name evidence="1" type="ORF">KE626_28390</name>
</gene>
<proteinExistence type="predicted"/>
<name>A0ABS5J7T7_9BACT</name>
<dbReference type="Pfam" id="PF20391">
    <property type="entry name" value="DUF6686"/>
    <property type="match status" value="1"/>
</dbReference>
<dbReference type="EMBL" id="JAGTXB010000021">
    <property type="protein sequence ID" value="MBS0031282.1"/>
    <property type="molecule type" value="Genomic_DNA"/>
</dbReference>
<dbReference type="Proteomes" id="UP000676386">
    <property type="component" value="Unassembled WGS sequence"/>
</dbReference>
<dbReference type="RefSeq" id="WP_211976445.1">
    <property type="nucleotide sequence ID" value="NZ_CBFHAM010000061.1"/>
</dbReference>
<evidence type="ECO:0000313" key="1">
    <source>
        <dbReference type="EMBL" id="MBS0031282.1"/>
    </source>
</evidence>
<protein>
    <submittedName>
        <fullName evidence="1">Uncharacterized protein</fullName>
    </submittedName>
</protein>
<keyword evidence="2" id="KW-1185">Reference proteome</keyword>
<accession>A0ABS5J7T7</accession>
<reference evidence="1 2" key="1">
    <citation type="submission" date="2021-04" db="EMBL/GenBank/DDBJ databases">
        <title>Chitinophaga sp. nov., isolated from the rhizosphere soil.</title>
        <authorList>
            <person name="He S."/>
        </authorList>
    </citation>
    <scope>NUCLEOTIDE SEQUENCE [LARGE SCALE GENOMIC DNA]</scope>
    <source>
        <strain evidence="1 2">2R12</strain>
    </source>
</reference>
<evidence type="ECO:0000313" key="2">
    <source>
        <dbReference type="Proteomes" id="UP000676386"/>
    </source>
</evidence>
<dbReference type="InterPro" id="IPR046508">
    <property type="entry name" value="DUF6686"/>
</dbReference>
<comment type="caution">
    <text evidence="1">The sequence shown here is derived from an EMBL/GenBank/DDBJ whole genome shotgun (WGS) entry which is preliminary data.</text>
</comment>
<organism evidence="1 2">
    <name type="scientific">Chitinophaga hostae</name>
    <dbReference type="NCBI Taxonomy" id="2831022"/>
    <lineage>
        <taxon>Bacteria</taxon>
        <taxon>Pseudomonadati</taxon>
        <taxon>Bacteroidota</taxon>
        <taxon>Chitinophagia</taxon>
        <taxon>Chitinophagales</taxon>
        <taxon>Chitinophagaceae</taxon>
        <taxon>Chitinophaga</taxon>
    </lineage>
</organism>
<sequence>MMNKVLTAAGLRPLEAQIHRPMCNYQTLYHGAAGYVIRCPHCKGIQLAFGTTVVNLDSTEFECFKKMVTRLADDHYSSTENEKMICLPLPADHVMMLVTPAEIIALANMTAEVQALLDVYDILETSASSAD</sequence>